<dbReference type="KEGG" id="rmar:GBA65_01880"/>
<feature type="region of interest" description="Disordered" evidence="1">
    <location>
        <begin position="1"/>
        <end position="39"/>
    </location>
</feature>
<sequence length="220" mass="24580">MSEKLDQEQPMVWGAPEVAPDPELSGFDVGRPRLGGHEEPVEFSDRQVEILNAAADEIIPPGEGFPAPSEVDVVDFIGRYTAPSGEKALHYPFAEEDEFKAAIDNLGDEFLQADGAGRVEILKRVEKEDETFFTQLRNMVFYGYYSRPAVTLAIQENLPAARDYHGPPQPYGYIRTIERWSADEETFNARGGGNYIATEDVKRIDLSKIGWIQNSPNGQQ</sequence>
<dbReference type="EMBL" id="CP045121">
    <property type="protein sequence ID" value="QIN77460.1"/>
    <property type="molecule type" value="Genomic_DNA"/>
</dbReference>
<evidence type="ECO:0000313" key="2">
    <source>
        <dbReference type="EMBL" id="QIN77460.1"/>
    </source>
</evidence>
<evidence type="ECO:0000313" key="3">
    <source>
        <dbReference type="Proteomes" id="UP000502706"/>
    </source>
</evidence>
<dbReference type="InterPro" id="IPR027056">
    <property type="entry name" value="Gluconate_2DH_su3"/>
</dbReference>
<reference evidence="2 3" key="1">
    <citation type="submission" date="2019-10" db="EMBL/GenBank/DDBJ databases">
        <title>Rubrobacter sp nov SCSIO 52915 isolated from a deep-sea sediment in the South China Sea.</title>
        <authorList>
            <person name="Chen R.W."/>
        </authorList>
    </citation>
    <scope>NUCLEOTIDE SEQUENCE [LARGE SCALE GENOMIC DNA]</scope>
    <source>
        <strain evidence="2 3">SCSIO 52915</strain>
    </source>
</reference>
<protein>
    <submittedName>
        <fullName evidence="2">Gluconate 2-dehydrogenase subunit 3 family protein</fullName>
    </submittedName>
</protein>
<dbReference type="RefSeq" id="WP_166395142.1">
    <property type="nucleotide sequence ID" value="NZ_CP045121.1"/>
</dbReference>
<organism evidence="2 3">
    <name type="scientific">Rubrobacter marinus</name>
    <dbReference type="NCBI Taxonomy" id="2653852"/>
    <lineage>
        <taxon>Bacteria</taxon>
        <taxon>Bacillati</taxon>
        <taxon>Actinomycetota</taxon>
        <taxon>Rubrobacteria</taxon>
        <taxon>Rubrobacterales</taxon>
        <taxon>Rubrobacteraceae</taxon>
        <taxon>Rubrobacter</taxon>
    </lineage>
</organism>
<name>A0A6G8PSP8_9ACTN</name>
<proteinExistence type="predicted"/>
<dbReference type="Proteomes" id="UP000502706">
    <property type="component" value="Chromosome"/>
</dbReference>
<evidence type="ECO:0000256" key="1">
    <source>
        <dbReference type="SAM" id="MobiDB-lite"/>
    </source>
</evidence>
<accession>A0A6G8PSP8</accession>
<dbReference type="AlphaFoldDB" id="A0A6G8PSP8"/>
<keyword evidence="3" id="KW-1185">Reference proteome</keyword>
<gene>
    <name evidence="2" type="ORF">GBA65_01880</name>
</gene>
<dbReference type="Pfam" id="PF13618">
    <property type="entry name" value="Gluconate_2-dh3"/>
    <property type="match status" value="1"/>
</dbReference>